<evidence type="ECO:0000313" key="8">
    <source>
        <dbReference type="Proteomes" id="UP001186944"/>
    </source>
</evidence>
<dbReference type="Proteomes" id="UP001186944">
    <property type="component" value="Unassembled WGS sequence"/>
</dbReference>
<dbReference type="Gene3D" id="3.90.1580.10">
    <property type="entry name" value="paralog of FGE (formylglycine-generating enzyme)"/>
    <property type="match status" value="1"/>
</dbReference>
<feature type="domain" description="DinB-like" evidence="6">
    <location>
        <begin position="32"/>
        <end position="171"/>
    </location>
</feature>
<dbReference type="InterPro" id="IPR027577">
    <property type="entry name" value="OvoA_Nterm"/>
</dbReference>
<dbReference type="AlphaFoldDB" id="A0AA88XPE6"/>
<evidence type="ECO:0008006" key="9">
    <source>
        <dbReference type="Google" id="ProtNLM"/>
    </source>
</evidence>
<dbReference type="InterPro" id="IPR005532">
    <property type="entry name" value="SUMF_dom"/>
</dbReference>
<feature type="domain" description="Sulfatase-modifying factor enzyme-like" evidence="5">
    <location>
        <begin position="206"/>
        <end position="504"/>
    </location>
</feature>
<reference evidence="7" key="1">
    <citation type="submission" date="2019-08" db="EMBL/GenBank/DDBJ databases">
        <title>The improved chromosome-level genome for the pearl oyster Pinctada fucata martensii using PacBio sequencing and Hi-C.</title>
        <authorList>
            <person name="Zheng Z."/>
        </authorList>
    </citation>
    <scope>NUCLEOTIDE SEQUENCE</scope>
    <source>
        <strain evidence="7">ZZ-2019</strain>
        <tissue evidence="7">Adductor muscle</tissue>
    </source>
</reference>
<evidence type="ECO:0000256" key="3">
    <source>
        <dbReference type="ARBA" id="ARBA00023004"/>
    </source>
</evidence>
<dbReference type="NCBIfam" id="TIGR04344">
    <property type="entry name" value="ovoA_Nterm"/>
    <property type="match status" value="1"/>
</dbReference>
<dbReference type="InterPro" id="IPR016187">
    <property type="entry name" value="CTDL_fold"/>
</dbReference>
<evidence type="ECO:0000313" key="7">
    <source>
        <dbReference type="EMBL" id="KAK3089792.1"/>
    </source>
</evidence>
<evidence type="ECO:0000256" key="4">
    <source>
        <dbReference type="ARBA" id="ARBA00037882"/>
    </source>
</evidence>
<name>A0AA88XPE6_PINIB</name>
<dbReference type="InterPro" id="IPR042095">
    <property type="entry name" value="SUMF_sf"/>
</dbReference>
<dbReference type="SUPFAM" id="SSF56436">
    <property type="entry name" value="C-type lectin-like"/>
    <property type="match status" value="1"/>
</dbReference>
<dbReference type="InterPro" id="IPR024775">
    <property type="entry name" value="DinB-like"/>
</dbReference>
<evidence type="ECO:0000256" key="2">
    <source>
        <dbReference type="ARBA" id="ARBA00023002"/>
    </source>
</evidence>
<accession>A0AA88XPE6</accession>
<dbReference type="FunFam" id="3.90.1580.10:FF:000008">
    <property type="entry name" value="Predicted protein"/>
    <property type="match status" value="1"/>
</dbReference>
<dbReference type="Pfam" id="PF03781">
    <property type="entry name" value="FGE-sulfatase"/>
    <property type="match status" value="1"/>
</dbReference>
<dbReference type="Gene3D" id="3.40.50.150">
    <property type="entry name" value="Vaccinia Virus protein VP39"/>
    <property type="match status" value="1"/>
</dbReference>
<dbReference type="PANTHER" id="PTHR23150:SF26">
    <property type="entry name" value="GENERIC METHYLTRANSFERASE"/>
    <property type="match status" value="1"/>
</dbReference>
<comment type="caution">
    <text evidence="7">The sequence shown here is derived from an EMBL/GenBank/DDBJ whole genome shotgun (WGS) entry which is preliminary data.</text>
</comment>
<evidence type="ECO:0000259" key="5">
    <source>
        <dbReference type="Pfam" id="PF03781"/>
    </source>
</evidence>
<comment type="pathway">
    <text evidence="4">Amino-acid biosynthesis; ergothioneine biosynthesis.</text>
</comment>
<dbReference type="InterPro" id="IPR029063">
    <property type="entry name" value="SAM-dependent_MTases_sf"/>
</dbReference>
<dbReference type="EMBL" id="VSWD01000010">
    <property type="protein sequence ID" value="KAK3089792.1"/>
    <property type="molecule type" value="Genomic_DNA"/>
</dbReference>
<dbReference type="GO" id="GO:0120147">
    <property type="term" value="F:formylglycine-generating oxidase activity"/>
    <property type="evidence" value="ECO:0007669"/>
    <property type="project" value="TreeGrafter"/>
</dbReference>
<organism evidence="7 8">
    <name type="scientific">Pinctada imbricata</name>
    <name type="common">Atlantic pearl-oyster</name>
    <name type="synonym">Pinctada martensii</name>
    <dbReference type="NCBI Taxonomy" id="66713"/>
    <lineage>
        <taxon>Eukaryota</taxon>
        <taxon>Metazoa</taxon>
        <taxon>Spiralia</taxon>
        <taxon>Lophotrochozoa</taxon>
        <taxon>Mollusca</taxon>
        <taxon>Bivalvia</taxon>
        <taxon>Autobranchia</taxon>
        <taxon>Pteriomorphia</taxon>
        <taxon>Pterioida</taxon>
        <taxon>Pterioidea</taxon>
        <taxon>Pteriidae</taxon>
        <taxon>Pinctada</taxon>
    </lineage>
</organism>
<keyword evidence="8" id="KW-1185">Reference proteome</keyword>
<keyword evidence="3" id="KW-0408">Iron</keyword>
<keyword evidence="2" id="KW-0560">Oxidoreductase</keyword>
<dbReference type="PANTHER" id="PTHR23150">
    <property type="entry name" value="SULFATASE MODIFYING FACTOR 1, 2"/>
    <property type="match status" value="1"/>
</dbReference>
<evidence type="ECO:0000256" key="1">
    <source>
        <dbReference type="ARBA" id="ARBA00005310"/>
    </source>
</evidence>
<sequence length="760" mass="87386">MFSKVLTGDLTFKSLKPPDLSCCTKQQLREYFENSYELNESIFTALKDDSVLYKCPDRLRLPLIFYFCHTAVVYANKLYLAGLIKDRVNRDLETIFETGVDEMSWDDTENYRMGGSYQWPTVEETVEYRRVVKNLVLKLIQDTPLELPITMESPWWALLMGIEHERIHIETSSVLIRQLPVDMVTKPDEWIYGPMKSGEPVTSNPMVKVDKREITYGKPFNFPSYGWDNEYGEVTCSVPSFEASKFKVTNGEFLEFVEDGGYEKKDFWSEEGWRWKQFRQAKHPVFWVCNEGCKGGCGGDLANYSHCHFPQRTEPNSDVINGNGVSNGHQNGTAKKYMYRAMFDVIEFPMDWPVDVNYLEAQAFCKWKGQDYRLPIEAEINIIRGPMMDPKVGVKCDIIYQKSIEANTNLQYGSSTPVNMYPSNELGFHDVFGNVWEWTEDHFNGLCNYESHWLYDDFSSPCFDGRHNIILGGSWVSTGDEASRFARYAFRRHFFQHAGFRLARTIRNKEEKVNLPARLVDSEVFVLGVGVEDNPITLDPKKYECTNVATTNKQYKFDTEPTLYGILEQEFGFRDAFPAVIANHCMKLQHKHKIGTKSAVWLGAGTGRGPFELTSTFQNVLGVDFGGRFIDTALKIQRGEEVQFTHSNGKTMLAQVNGNSKMEKAVFKQLTWIPNEIFDNDMTIITFLDRTMNPKAWLERLWEITLPSGMVVVASTDKTWNRESLMPFLGKKLKLKESAEMAYESPEGKKVAMVTAWSHK</sequence>
<gene>
    <name evidence="7" type="ORF">FSP39_006572</name>
</gene>
<protein>
    <recommendedName>
        <fullName evidence="9">5-histidylcysteine sulfoxide synthase</fullName>
    </recommendedName>
</protein>
<evidence type="ECO:0000259" key="6">
    <source>
        <dbReference type="Pfam" id="PF12867"/>
    </source>
</evidence>
<dbReference type="Pfam" id="PF12867">
    <property type="entry name" value="DinB_2"/>
    <property type="match status" value="1"/>
</dbReference>
<comment type="similarity">
    <text evidence="1">Belongs to the sulfatase-modifying factor family.</text>
</comment>
<proteinExistence type="inferred from homology"/>
<dbReference type="InterPro" id="IPR051043">
    <property type="entry name" value="Sulfatase_Mod_Factor_Kinase"/>
</dbReference>